<organism evidence="2 3">
    <name type="scientific">Dechloromonas agitata</name>
    <dbReference type="NCBI Taxonomy" id="73030"/>
    <lineage>
        <taxon>Bacteria</taxon>
        <taxon>Pseudomonadati</taxon>
        <taxon>Pseudomonadota</taxon>
        <taxon>Betaproteobacteria</taxon>
        <taxon>Rhodocyclales</taxon>
        <taxon>Azonexaceae</taxon>
        <taxon>Dechloromonas</taxon>
    </lineage>
</organism>
<feature type="transmembrane region" description="Helical" evidence="1">
    <location>
        <begin position="48"/>
        <end position="67"/>
    </location>
</feature>
<keyword evidence="1" id="KW-1133">Transmembrane helix</keyword>
<keyword evidence="1" id="KW-0472">Membrane</keyword>
<name>A0A930FZL2_9RHOO</name>
<comment type="caution">
    <text evidence="2">The sequence shown here is derived from an EMBL/GenBank/DDBJ whole genome shotgun (WGS) entry which is preliminary data.</text>
</comment>
<reference evidence="2" key="1">
    <citation type="submission" date="2020-04" db="EMBL/GenBank/DDBJ databases">
        <title>Deep metagenomics examines the oral microbiome during advanced dental caries in children, revealing novel taxa and co-occurrences with host molecules.</title>
        <authorList>
            <person name="Baker J.L."/>
            <person name="Morton J.T."/>
            <person name="Dinis M."/>
            <person name="Alvarez R."/>
            <person name="Tran N.C."/>
            <person name="Knight R."/>
            <person name="Edlund A."/>
        </authorList>
    </citation>
    <scope>NUCLEOTIDE SEQUENCE</scope>
    <source>
        <strain evidence="2">JCVI_32_bin.24</strain>
    </source>
</reference>
<keyword evidence="1" id="KW-0812">Transmembrane</keyword>
<accession>A0A930FZL2</accession>
<dbReference type="EMBL" id="JABZMI010000219">
    <property type="protein sequence ID" value="MBF1165509.1"/>
    <property type="molecule type" value="Genomic_DNA"/>
</dbReference>
<evidence type="ECO:0000313" key="2">
    <source>
        <dbReference type="EMBL" id="MBF1165509.1"/>
    </source>
</evidence>
<sequence>MSEEAAEHAVKKVFAILGVDIDRPESVEEFREDLRFGRKMRKAADHGFLALVGLICIGLGAAVWAGIVSKVSGGH</sequence>
<gene>
    <name evidence="2" type="ORF">HXL68_10750</name>
</gene>
<evidence type="ECO:0000256" key="1">
    <source>
        <dbReference type="SAM" id="Phobius"/>
    </source>
</evidence>
<proteinExistence type="predicted"/>
<dbReference type="AlphaFoldDB" id="A0A930FZL2"/>
<protein>
    <submittedName>
        <fullName evidence="2">Uncharacterized protein</fullName>
    </submittedName>
</protein>
<dbReference type="Proteomes" id="UP000718593">
    <property type="component" value="Unassembled WGS sequence"/>
</dbReference>
<evidence type="ECO:0000313" key="3">
    <source>
        <dbReference type="Proteomes" id="UP000718593"/>
    </source>
</evidence>